<proteinExistence type="predicted"/>
<gene>
    <name evidence="1" type="ORF">SI7747_05006370</name>
    <name evidence="2" type="ORF">SI8410_05006934</name>
</gene>
<dbReference type="CDD" id="cd09272">
    <property type="entry name" value="RNase_HI_RT_Ty1"/>
    <property type="match status" value="1"/>
</dbReference>
<keyword evidence="3" id="KW-1185">Reference proteome</keyword>
<accession>A0A7I8IPZ3</accession>
<evidence type="ECO:0000313" key="2">
    <source>
        <dbReference type="EMBL" id="CAA7396271.1"/>
    </source>
</evidence>
<dbReference type="AlphaFoldDB" id="A0A7I8IPZ3"/>
<sequence>MLMHYNNQVTIFIVGNPTFHELTKDIQIDCHYIRDKVMSEFISSSHVTSFHQLTDVFTKSLAGISYNATCTKLGMFNLYTLI</sequence>
<dbReference type="Proteomes" id="UP000663760">
    <property type="component" value="Chromosome 5"/>
</dbReference>
<evidence type="ECO:0000313" key="1">
    <source>
        <dbReference type="EMBL" id="CAA2620201.1"/>
    </source>
</evidence>
<organism evidence="1">
    <name type="scientific">Spirodela intermedia</name>
    <name type="common">Intermediate duckweed</name>
    <dbReference type="NCBI Taxonomy" id="51605"/>
    <lineage>
        <taxon>Eukaryota</taxon>
        <taxon>Viridiplantae</taxon>
        <taxon>Streptophyta</taxon>
        <taxon>Embryophyta</taxon>
        <taxon>Tracheophyta</taxon>
        <taxon>Spermatophyta</taxon>
        <taxon>Magnoliopsida</taxon>
        <taxon>Liliopsida</taxon>
        <taxon>Araceae</taxon>
        <taxon>Lemnoideae</taxon>
        <taxon>Spirodela</taxon>
    </lineage>
</organism>
<protein>
    <submittedName>
        <fullName evidence="1">Uncharacterized protein</fullName>
    </submittedName>
</protein>
<evidence type="ECO:0000313" key="3">
    <source>
        <dbReference type="Proteomes" id="UP000663760"/>
    </source>
</evidence>
<reference evidence="1" key="1">
    <citation type="submission" date="2019-12" db="EMBL/GenBank/DDBJ databases">
        <authorList>
            <person name="Scholz U."/>
            <person name="Mascher M."/>
            <person name="Fiebig A."/>
        </authorList>
    </citation>
    <scope>NUCLEOTIDE SEQUENCE</scope>
</reference>
<dbReference type="EMBL" id="LR743592">
    <property type="protein sequence ID" value="CAA2620201.1"/>
    <property type="molecule type" value="Genomic_DNA"/>
</dbReference>
<dbReference type="EMBL" id="LR746268">
    <property type="protein sequence ID" value="CAA7396271.1"/>
    <property type="molecule type" value="Genomic_DNA"/>
</dbReference>
<dbReference type="OrthoDB" id="782558at2759"/>
<name>A0A7I8IPZ3_SPIIN</name>